<evidence type="ECO:0000259" key="1">
    <source>
        <dbReference type="Pfam" id="PF07883"/>
    </source>
</evidence>
<name>A0ABV8UI20_9PROT</name>
<reference evidence="3" key="1">
    <citation type="journal article" date="2019" name="Int. J. Syst. Evol. Microbiol.">
        <title>The Global Catalogue of Microorganisms (GCM) 10K type strain sequencing project: providing services to taxonomists for standard genome sequencing and annotation.</title>
        <authorList>
            <consortium name="The Broad Institute Genomics Platform"/>
            <consortium name="The Broad Institute Genome Sequencing Center for Infectious Disease"/>
            <person name="Wu L."/>
            <person name="Ma J."/>
        </authorList>
    </citation>
    <scope>NUCLEOTIDE SEQUENCE [LARGE SCALE GENOMIC DNA]</scope>
    <source>
        <strain evidence="3">CECT 8472</strain>
    </source>
</reference>
<dbReference type="Pfam" id="PF07883">
    <property type="entry name" value="Cupin_2"/>
    <property type="match status" value="1"/>
</dbReference>
<proteinExistence type="predicted"/>
<dbReference type="InterPro" id="IPR011051">
    <property type="entry name" value="RmlC_Cupin_sf"/>
</dbReference>
<protein>
    <submittedName>
        <fullName evidence="2">Cupin domain-containing protein</fullName>
    </submittedName>
</protein>
<dbReference type="Gene3D" id="2.60.120.10">
    <property type="entry name" value="Jelly Rolls"/>
    <property type="match status" value="1"/>
</dbReference>
<dbReference type="InterPro" id="IPR013096">
    <property type="entry name" value="Cupin_2"/>
</dbReference>
<comment type="caution">
    <text evidence="2">The sequence shown here is derived from an EMBL/GenBank/DDBJ whole genome shotgun (WGS) entry which is preliminary data.</text>
</comment>
<dbReference type="RefSeq" id="WP_382421161.1">
    <property type="nucleotide sequence ID" value="NZ_JBHSCW010000002.1"/>
</dbReference>
<gene>
    <name evidence="2" type="ORF">ACFOW6_04610</name>
</gene>
<feature type="domain" description="Cupin type-2" evidence="1">
    <location>
        <begin position="25"/>
        <end position="94"/>
    </location>
</feature>
<dbReference type="SUPFAM" id="SSF51182">
    <property type="entry name" value="RmlC-like cupins"/>
    <property type="match status" value="1"/>
</dbReference>
<dbReference type="EMBL" id="JBHSCW010000002">
    <property type="protein sequence ID" value="MFC4350822.1"/>
    <property type="molecule type" value="Genomic_DNA"/>
</dbReference>
<dbReference type="InterPro" id="IPR014710">
    <property type="entry name" value="RmlC-like_jellyroll"/>
</dbReference>
<dbReference type="CDD" id="cd06982">
    <property type="entry name" value="cupin_BauB-like"/>
    <property type="match status" value="1"/>
</dbReference>
<keyword evidence="3" id="KW-1185">Reference proteome</keyword>
<dbReference type="Proteomes" id="UP001595799">
    <property type="component" value="Unassembled WGS sequence"/>
</dbReference>
<evidence type="ECO:0000313" key="3">
    <source>
        <dbReference type="Proteomes" id="UP001595799"/>
    </source>
</evidence>
<sequence length="97" mass="10966">MTGTSREQAVPVKLIDNERTIVTEWRFADGAETGWHRHEHDYVVLPMADGTLQLESAEGTHYAELKKGEPYFKQAGVEHNVINASGGDFSFIEVEYR</sequence>
<accession>A0ABV8UI20</accession>
<evidence type="ECO:0000313" key="2">
    <source>
        <dbReference type="EMBL" id="MFC4350822.1"/>
    </source>
</evidence>
<organism evidence="2 3">
    <name type="scientific">Fodinicurvata halophila</name>
    <dbReference type="NCBI Taxonomy" id="1419723"/>
    <lineage>
        <taxon>Bacteria</taxon>
        <taxon>Pseudomonadati</taxon>
        <taxon>Pseudomonadota</taxon>
        <taxon>Alphaproteobacteria</taxon>
        <taxon>Rhodospirillales</taxon>
        <taxon>Rhodovibrionaceae</taxon>
        <taxon>Fodinicurvata</taxon>
    </lineage>
</organism>